<dbReference type="Proteomes" id="UP001055439">
    <property type="component" value="Chromosome 2"/>
</dbReference>
<accession>A0A9E7F5U3</accession>
<sequence>MKKEKLSVVLQKTRLQARRRSEWSCKRRQTVCDLWMLSPVKQWLHCLGINTGYEKISWWSAALWRWKQNRWTVSLRSVMELIALLQPKQRTPASASLDRGAITSTDTSFLSISRFAKPSKPLTLSQSFASFAGFFSARALFTHSLASSTFAQKQESCVSPANLLLFFFFQVAASRTSSSPSFHHLSNTSYLLARPWGR</sequence>
<name>A0A9E7F5U3_9LILI</name>
<keyword evidence="2" id="KW-1185">Reference proteome</keyword>
<evidence type="ECO:0000313" key="1">
    <source>
        <dbReference type="EMBL" id="URD87888.1"/>
    </source>
</evidence>
<organism evidence="1 2">
    <name type="scientific">Musa troglodytarum</name>
    <name type="common">fe'i banana</name>
    <dbReference type="NCBI Taxonomy" id="320322"/>
    <lineage>
        <taxon>Eukaryota</taxon>
        <taxon>Viridiplantae</taxon>
        <taxon>Streptophyta</taxon>
        <taxon>Embryophyta</taxon>
        <taxon>Tracheophyta</taxon>
        <taxon>Spermatophyta</taxon>
        <taxon>Magnoliopsida</taxon>
        <taxon>Liliopsida</taxon>
        <taxon>Zingiberales</taxon>
        <taxon>Musaceae</taxon>
        <taxon>Musa</taxon>
    </lineage>
</organism>
<protein>
    <submittedName>
        <fullName evidence="1">Uncharacterized protein</fullName>
    </submittedName>
</protein>
<dbReference type="AlphaFoldDB" id="A0A9E7F5U3"/>
<reference evidence="1" key="1">
    <citation type="submission" date="2022-05" db="EMBL/GenBank/DDBJ databases">
        <title>The Musa troglodytarum L. genome provides insights into the mechanism of non-climacteric behaviour and enrichment of carotenoids.</title>
        <authorList>
            <person name="Wang J."/>
        </authorList>
    </citation>
    <scope>NUCLEOTIDE SEQUENCE</scope>
    <source>
        <tissue evidence="1">Leaf</tissue>
    </source>
</reference>
<gene>
    <name evidence="1" type="ORF">MUK42_28388</name>
</gene>
<dbReference type="EMBL" id="CP097504">
    <property type="protein sequence ID" value="URD87888.1"/>
    <property type="molecule type" value="Genomic_DNA"/>
</dbReference>
<evidence type="ECO:0000313" key="2">
    <source>
        <dbReference type="Proteomes" id="UP001055439"/>
    </source>
</evidence>
<proteinExistence type="predicted"/>